<feature type="transmembrane region" description="Helical" evidence="15">
    <location>
        <begin position="171"/>
        <end position="189"/>
    </location>
</feature>
<dbReference type="InterPro" id="IPR027256">
    <property type="entry name" value="P-typ_ATPase_IB"/>
</dbReference>
<evidence type="ECO:0000256" key="14">
    <source>
        <dbReference type="ARBA" id="ARBA00023136"/>
    </source>
</evidence>
<proteinExistence type="inferred from homology"/>
<keyword evidence="14 15" id="KW-0472">Membrane</keyword>
<evidence type="ECO:0000256" key="7">
    <source>
        <dbReference type="ARBA" id="ARBA00022723"/>
    </source>
</evidence>
<comment type="similarity">
    <text evidence="2 15">Belongs to the cation transport ATPase (P-type) (TC 3.A.3) family. Type IB subfamily.</text>
</comment>
<dbReference type="Pfam" id="PF00403">
    <property type="entry name" value="HMA"/>
    <property type="match status" value="1"/>
</dbReference>
<dbReference type="Gene3D" id="3.30.70.100">
    <property type="match status" value="1"/>
</dbReference>
<dbReference type="InterPro" id="IPR023299">
    <property type="entry name" value="ATPase_P-typ_cyto_dom_N"/>
</dbReference>
<organism evidence="18 19">
    <name type="scientific">Campylobacter upsaliensis</name>
    <dbReference type="NCBI Taxonomy" id="28080"/>
    <lineage>
        <taxon>Bacteria</taxon>
        <taxon>Pseudomonadati</taxon>
        <taxon>Campylobacterota</taxon>
        <taxon>Epsilonproteobacteria</taxon>
        <taxon>Campylobacterales</taxon>
        <taxon>Campylobacteraceae</taxon>
        <taxon>Campylobacter</taxon>
    </lineage>
</organism>
<dbReference type="Gene3D" id="3.40.50.1000">
    <property type="entry name" value="HAD superfamily/HAD-like"/>
    <property type="match status" value="1"/>
</dbReference>
<feature type="coiled-coil region" evidence="16">
    <location>
        <begin position="190"/>
        <end position="224"/>
    </location>
</feature>
<dbReference type="InterPro" id="IPR018303">
    <property type="entry name" value="ATPase_P-typ_P_site"/>
</dbReference>
<evidence type="ECO:0000259" key="17">
    <source>
        <dbReference type="PROSITE" id="PS50846"/>
    </source>
</evidence>
<feature type="transmembrane region" description="Helical" evidence="15">
    <location>
        <begin position="115"/>
        <end position="134"/>
    </location>
</feature>
<evidence type="ECO:0000313" key="18">
    <source>
        <dbReference type="EMBL" id="SUX25967.1"/>
    </source>
</evidence>
<dbReference type="PROSITE" id="PS00154">
    <property type="entry name" value="ATPASE_E1_E2"/>
    <property type="match status" value="1"/>
</dbReference>
<dbReference type="AlphaFoldDB" id="A0A381EGS8"/>
<keyword evidence="8 15" id="KW-0547">Nucleotide-binding</keyword>
<dbReference type="Pfam" id="PF00122">
    <property type="entry name" value="E1-E2_ATPase"/>
    <property type="match status" value="1"/>
</dbReference>
<keyword evidence="12 15" id="KW-1133">Transmembrane helix</keyword>
<dbReference type="SFLD" id="SFLDS00003">
    <property type="entry name" value="Haloacid_Dehalogenase"/>
    <property type="match status" value="1"/>
</dbReference>
<keyword evidence="16" id="KW-0175">Coiled coil</keyword>
<feature type="transmembrane region" description="Helical" evidence="15">
    <location>
        <begin position="350"/>
        <end position="378"/>
    </location>
</feature>
<dbReference type="GO" id="GO:0055070">
    <property type="term" value="P:copper ion homeostasis"/>
    <property type="evidence" value="ECO:0007669"/>
    <property type="project" value="TreeGrafter"/>
</dbReference>
<evidence type="ECO:0000256" key="11">
    <source>
        <dbReference type="ARBA" id="ARBA00022967"/>
    </source>
</evidence>
<evidence type="ECO:0000256" key="8">
    <source>
        <dbReference type="ARBA" id="ARBA00022741"/>
    </source>
</evidence>
<dbReference type="InterPro" id="IPR001757">
    <property type="entry name" value="P_typ_ATPase"/>
</dbReference>
<feature type="domain" description="HMA" evidence="17">
    <location>
        <begin position="2"/>
        <end position="67"/>
    </location>
</feature>
<keyword evidence="7 15" id="KW-0479">Metal-binding</keyword>
<evidence type="ECO:0000313" key="19">
    <source>
        <dbReference type="Proteomes" id="UP000254161"/>
    </source>
</evidence>
<protein>
    <submittedName>
        <fullName evidence="18">Cation-transporting ATPase, P-type</fullName>
        <ecNumber evidence="18">3.6.3.-</ecNumber>
    </submittedName>
</protein>
<dbReference type="NCBIfam" id="TIGR01525">
    <property type="entry name" value="ATPase-IB_hvy"/>
    <property type="match status" value="1"/>
</dbReference>
<sequence>MKEVRLKIGKMSCVNCANAIENATRKLEGVEDASISYTNMSGVFLLQNESVKEAIKNKITQLGFEILQDEVKMEEVKQKKLQKLRFKLLLALVLSALMMVFEMFVFNTFSYNLQLILSFVVIFYCGFDFFFSALKGLRHKNLTMNTLVALGSLSAFLYSLCVYFGLFGEHLYFSGAAMIVSFVLLGKFIEEKTKNKAQIYQNKLQNLEAKKARILLENGEIKELPSSFVKTDDILLLSQNEINPVDGLILEGRAEVDMSFLNGEFMPVLKKAGESIEAGATIISGNLKLKASKKAMDSTLEQFKDLVFRASLFKSPIMRLIDKISAYFVGFILILALLVFLFYLPNLEKAFLHALAVLLISCPCALGLATPLALALAFEKGARNFILLKNPAALEILSQIKLVLFDKTGTLTQNTLSVFKHNLSEENFLKLAQIESLSSHPIAKALLKTIKLKESPLRGELENHIGQGVIYKEGENTYFIGSEEFLKEAKGLEKTKEFLNSCEEKAPIRVYFAKNGICLGGVALSNDLKKGAKELVDFLNSQEIKSVILSGDNEKSVAKIAKELQIDFHAKMTPKDKLNFLQKEQEQCKILFIGDGLNDAAALQKADLSISFSEASELAKQNTDIILMREDLTLIKLCFHLAKRTKHIIKLNLFWAFSYNLFSIPLAAGAFSLSLSPHFAALMMSLSSLAVVLNSLRLKMDKTF</sequence>
<dbReference type="EMBL" id="UFUZ01000001">
    <property type="protein sequence ID" value="SUX25967.1"/>
    <property type="molecule type" value="Genomic_DNA"/>
</dbReference>
<keyword evidence="3" id="KW-0813">Transport</keyword>
<evidence type="ECO:0000256" key="6">
    <source>
        <dbReference type="ARBA" id="ARBA00022692"/>
    </source>
</evidence>
<keyword evidence="9 15" id="KW-0067">ATP-binding</keyword>
<evidence type="ECO:0000256" key="13">
    <source>
        <dbReference type="ARBA" id="ARBA00023065"/>
    </source>
</evidence>
<keyword evidence="10" id="KW-0460">Magnesium</keyword>
<dbReference type="InterPro" id="IPR023298">
    <property type="entry name" value="ATPase_P-typ_TM_dom_sf"/>
</dbReference>
<dbReference type="PANTHER" id="PTHR43520:SF5">
    <property type="entry name" value="CATION-TRANSPORTING P-TYPE ATPASE-RELATED"/>
    <property type="match status" value="1"/>
</dbReference>
<keyword evidence="4 15" id="KW-1003">Cell membrane</keyword>
<name>A0A381EGS8_CAMUP</name>
<feature type="transmembrane region" description="Helical" evidence="15">
    <location>
        <begin position="146"/>
        <end position="165"/>
    </location>
</feature>
<keyword evidence="13" id="KW-0406">Ion transport</keyword>
<evidence type="ECO:0000256" key="12">
    <source>
        <dbReference type="ARBA" id="ARBA00022989"/>
    </source>
</evidence>
<dbReference type="GO" id="GO:0005524">
    <property type="term" value="F:ATP binding"/>
    <property type="evidence" value="ECO:0007669"/>
    <property type="project" value="UniProtKB-UniRule"/>
</dbReference>
<keyword evidence="11" id="KW-1278">Translocase</keyword>
<evidence type="ECO:0000256" key="10">
    <source>
        <dbReference type="ARBA" id="ARBA00022842"/>
    </source>
</evidence>
<dbReference type="SFLD" id="SFLDF00027">
    <property type="entry name" value="p-type_atpase"/>
    <property type="match status" value="1"/>
</dbReference>
<dbReference type="GO" id="GO:0005886">
    <property type="term" value="C:plasma membrane"/>
    <property type="evidence" value="ECO:0007669"/>
    <property type="project" value="UniProtKB-SubCell"/>
</dbReference>
<feature type="transmembrane region" description="Helical" evidence="15">
    <location>
        <begin position="679"/>
        <end position="696"/>
    </location>
</feature>
<evidence type="ECO:0000256" key="16">
    <source>
        <dbReference type="SAM" id="Coils"/>
    </source>
</evidence>
<dbReference type="EC" id="3.6.3.-" evidence="18"/>
<dbReference type="RefSeq" id="WP_115628773.1">
    <property type="nucleotide sequence ID" value="NZ_UFUZ01000001.1"/>
</dbReference>
<evidence type="ECO:0000256" key="3">
    <source>
        <dbReference type="ARBA" id="ARBA00022448"/>
    </source>
</evidence>
<evidence type="ECO:0000256" key="9">
    <source>
        <dbReference type="ARBA" id="ARBA00022840"/>
    </source>
</evidence>
<dbReference type="Pfam" id="PF00702">
    <property type="entry name" value="Hydrolase"/>
    <property type="match status" value="1"/>
</dbReference>
<dbReference type="GO" id="GO:0043682">
    <property type="term" value="F:P-type divalent copper transporter activity"/>
    <property type="evidence" value="ECO:0007669"/>
    <property type="project" value="TreeGrafter"/>
</dbReference>
<keyword evidence="6 15" id="KW-0812">Transmembrane</keyword>
<feature type="transmembrane region" description="Helical" evidence="15">
    <location>
        <begin position="653"/>
        <end position="673"/>
    </location>
</feature>
<accession>A0A381EGS8</accession>
<evidence type="ECO:0000256" key="15">
    <source>
        <dbReference type="RuleBase" id="RU362081"/>
    </source>
</evidence>
<evidence type="ECO:0000256" key="2">
    <source>
        <dbReference type="ARBA" id="ARBA00006024"/>
    </source>
</evidence>
<keyword evidence="18" id="KW-0378">Hydrolase</keyword>
<dbReference type="PRINTS" id="PR00119">
    <property type="entry name" value="CATATPASE"/>
</dbReference>
<dbReference type="InterPro" id="IPR044492">
    <property type="entry name" value="P_typ_ATPase_HD_dom"/>
</dbReference>
<dbReference type="PROSITE" id="PS50846">
    <property type="entry name" value="HMA_2"/>
    <property type="match status" value="1"/>
</dbReference>
<evidence type="ECO:0000256" key="4">
    <source>
        <dbReference type="ARBA" id="ARBA00022475"/>
    </source>
</evidence>
<dbReference type="InterPro" id="IPR036163">
    <property type="entry name" value="HMA_dom_sf"/>
</dbReference>
<reference evidence="18 19" key="1">
    <citation type="submission" date="2018-06" db="EMBL/GenBank/DDBJ databases">
        <authorList>
            <consortium name="Pathogen Informatics"/>
            <person name="Doyle S."/>
        </authorList>
    </citation>
    <scope>NUCLEOTIDE SEQUENCE [LARGE SCALE GENOMIC DNA]</scope>
    <source>
        <strain evidence="18 19">NCTC12264</strain>
    </source>
</reference>
<dbReference type="SUPFAM" id="SSF55008">
    <property type="entry name" value="HMA, heavy metal-associated domain"/>
    <property type="match status" value="1"/>
</dbReference>
<dbReference type="Proteomes" id="UP000254161">
    <property type="component" value="Unassembled WGS sequence"/>
</dbReference>
<dbReference type="SUPFAM" id="SSF81653">
    <property type="entry name" value="Calcium ATPase, transduction domain A"/>
    <property type="match status" value="1"/>
</dbReference>
<dbReference type="GO" id="GO:0016887">
    <property type="term" value="F:ATP hydrolysis activity"/>
    <property type="evidence" value="ECO:0007669"/>
    <property type="project" value="InterPro"/>
</dbReference>
<dbReference type="InterPro" id="IPR036412">
    <property type="entry name" value="HAD-like_sf"/>
</dbReference>
<dbReference type="SUPFAM" id="SSF81665">
    <property type="entry name" value="Calcium ATPase, transmembrane domain M"/>
    <property type="match status" value="1"/>
</dbReference>
<keyword evidence="5" id="KW-0597">Phosphoprotein</keyword>
<dbReference type="Gene3D" id="2.70.150.10">
    <property type="entry name" value="Calcium-transporting ATPase, cytoplasmic transduction domain A"/>
    <property type="match status" value="1"/>
</dbReference>
<dbReference type="GO" id="GO:0005507">
    <property type="term" value="F:copper ion binding"/>
    <property type="evidence" value="ECO:0007669"/>
    <property type="project" value="TreeGrafter"/>
</dbReference>
<comment type="subcellular location">
    <subcellularLocation>
        <location evidence="1">Cell membrane</location>
        <topology evidence="1">Multi-pass membrane protein</topology>
    </subcellularLocation>
</comment>
<dbReference type="SFLD" id="SFLDG00002">
    <property type="entry name" value="C1.7:_P-type_atpase_like"/>
    <property type="match status" value="1"/>
</dbReference>
<dbReference type="InterPro" id="IPR008250">
    <property type="entry name" value="ATPase_P-typ_transduc_dom_A_sf"/>
</dbReference>
<evidence type="ECO:0000256" key="1">
    <source>
        <dbReference type="ARBA" id="ARBA00004651"/>
    </source>
</evidence>
<dbReference type="InterPro" id="IPR059000">
    <property type="entry name" value="ATPase_P-type_domA"/>
</dbReference>
<dbReference type="Gene3D" id="3.40.1110.10">
    <property type="entry name" value="Calcium-transporting ATPase, cytoplasmic domain N"/>
    <property type="match status" value="1"/>
</dbReference>
<dbReference type="PANTHER" id="PTHR43520">
    <property type="entry name" value="ATP7, ISOFORM B"/>
    <property type="match status" value="1"/>
</dbReference>
<dbReference type="InterPro" id="IPR006121">
    <property type="entry name" value="HMA_dom"/>
</dbReference>
<feature type="transmembrane region" description="Helical" evidence="15">
    <location>
        <begin position="88"/>
        <end position="109"/>
    </location>
</feature>
<feature type="transmembrane region" description="Helical" evidence="15">
    <location>
        <begin position="324"/>
        <end position="344"/>
    </location>
</feature>
<dbReference type="SUPFAM" id="SSF56784">
    <property type="entry name" value="HAD-like"/>
    <property type="match status" value="1"/>
</dbReference>
<dbReference type="CDD" id="cd00371">
    <property type="entry name" value="HMA"/>
    <property type="match status" value="1"/>
</dbReference>
<gene>
    <name evidence="18" type="primary">copA_1</name>
    <name evidence="18" type="ORF">NCTC12264_00173</name>
</gene>
<dbReference type="NCBIfam" id="TIGR01511">
    <property type="entry name" value="ATPase-IB1_Cu"/>
    <property type="match status" value="1"/>
</dbReference>
<dbReference type="NCBIfam" id="TIGR01494">
    <property type="entry name" value="ATPase_P-type"/>
    <property type="match status" value="1"/>
</dbReference>
<evidence type="ECO:0000256" key="5">
    <source>
        <dbReference type="ARBA" id="ARBA00022553"/>
    </source>
</evidence>
<dbReference type="InterPro" id="IPR023214">
    <property type="entry name" value="HAD_sf"/>
</dbReference>